<name>A0A0F9NIC6_9ZZZZ</name>
<dbReference type="AlphaFoldDB" id="A0A0F9NIC6"/>
<evidence type="ECO:0000313" key="1">
    <source>
        <dbReference type="EMBL" id="KKN11742.1"/>
    </source>
</evidence>
<dbReference type="EMBL" id="LAZR01004104">
    <property type="protein sequence ID" value="KKN11742.1"/>
    <property type="molecule type" value="Genomic_DNA"/>
</dbReference>
<reference evidence="1" key="1">
    <citation type="journal article" date="2015" name="Nature">
        <title>Complex archaea that bridge the gap between prokaryotes and eukaryotes.</title>
        <authorList>
            <person name="Spang A."/>
            <person name="Saw J.H."/>
            <person name="Jorgensen S.L."/>
            <person name="Zaremba-Niedzwiedzka K."/>
            <person name="Martijn J."/>
            <person name="Lind A.E."/>
            <person name="van Eijk R."/>
            <person name="Schleper C."/>
            <person name="Guy L."/>
            <person name="Ettema T.J."/>
        </authorList>
    </citation>
    <scope>NUCLEOTIDE SEQUENCE</scope>
</reference>
<comment type="caution">
    <text evidence="1">The sequence shown here is derived from an EMBL/GenBank/DDBJ whole genome shotgun (WGS) entry which is preliminary data.</text>
</comment>
<gene>
    <name evidence="1" type="ORF">LCGC14_1023450</name>
</gene>
<organism evidence="1">
    <name type="scientific">marine sediment metagenome</name>
    <dbReference type="NCBI Taxonomy" id="412755"/>
    <lineage>
        <taxon>unclassified sequences</taxon>
        <taxon>metagenomes</taxon>
        <taxon>ecological metagenomes</taxon>
    </lineage>
</organism>
<sequence length="67" mass="7888">MMSKRKSEEMKLFVANLLNDEQDAHAKLVAELRDIIGKTQEFEDTLKVLTQIYEAKVELLEKIYKEM</sequence>
<protein>
    <submittedName>
        <fullName evidence="1">Uncharacterized protein</fullName>
    </submittedName>
</protein>
<accession>A0A0F9NIC6</accession>
<proteinExistence type="predicted"/>